<dbReference type="Pfam" id="PF08842">
    <property type="entry name" value="Mfa2"/>
    <property type="match status" value="1"/>
</dbReference>
<comment type="caution">
    <text evidence="8">The sequence shown here is derived from an EMBL/GenBank/DDBJ whole genome shotgun (WGS) entry which is preliminary data.</text>
</comment>
<evidence type="ECO:0000256" key="2">
    <source>
        <dbReference type="ARBA" id="ARBA00007248"/>
    </source>
</evidence>
<evidence type="ECO:0000313" key="9">
    <source>
        <dbReference type="Proteomes" id="UP000284379"/>
    </source>
</evidence>
<keyword evidence="6" id="KW-0998">Cell outer membrane</keyword>
<dbReference type="GO" id="GO:0009279">
    <property type="term" value="C:cell outer membrane"/>
    <property type="evidence" value="ECO:0007669"/>
    <property type="project" value="UniProtKB-SubCell"/>
</dbReference>
<sequence length="352" mass="37433">MFLAMASAFLFACSESDDPSPVVDNSIPEGSVVFDISTVNKLNNGMSRGNVYSQEATQHVTRVSVYAFSNNGSDYVYAKTYDISGWSDGTTFKRYVVAEGDKLPAGDYKFLAVGRDAADQFTVTSPSAGQSYSGMMATIAQSGNESEIFSGTTTAQVLDKGSRVSIEMTRKVAGVLGYFKNVPQILDGKTVTFLRLSASNSNQQVNLTNGVGVNTSPAAYNIIDLNLSGQTVTNGIYTGNDLSAQGVVKVANSQLSGSYFMPVSSVTLTLGLYEANGNAIKTWSVKDTGGVTTFNILANHFYSLGMKVQAGNVNGGTDDPGDDDDPIDLLTDQNIVITISPAWELIHNLIIQ</sequence>
<evidence type="ECO:0000256" key="5">
    <source>
        <dbReference type="ARBA" id="ARBA00023139"/>
    </source>
</evidence>
<evidence type="ECO:0000313" key="8">
    <source>
        <dbReference type="EMBL" id="RHB33769.1"/>
    </source>
</evidence>
<comment type="similarity">
    <text evidence="2">Belongs to the bacteroidetes fimbrillin superfamily. FimB/Mfa2 family.</text>
</comment>
<gene>
    <name evidence="8" type="ORF">DW888_15635</name>
</gene>
<dbReference type="AlphaFoldDB" id="A0A413VJP3"/>
<evidence type="ECO:0000256" key="1">
    <source>
        <dbReference type="ARBA" id="ARBA00004442"/>
    </source>
</evidence>
<organism evidence="8 9">
    <name type="scientific">Bacteroides nordii</name>
    <dbReference type="NCBI Taxonomy" id="291645"/>
    <lineage>
        <taxon>Bacteria</taxon>
        <taxon>Pseudomonadati</taxon>
        <taxon>Bacteroidota</taxon>
        <taxon>Bacteroidia</taxon>
        <taxon>Bacteroidales</taxon>
        <taxon>Bacteroidaceae</taxon>
        <taxon>Bacteroides</taxon>
    </lineage>
</organism>
<dbReference type="Gene3D" id="2.60.40.2100">
    <property type="match status" value="1"/>
</dbReference>
<protein>
    <recommendedName>
        <fullName evidence="10">Fimbrillin-A associated anchor s Mfa1 and Mfa2 family protein</fullName>
    </recommendedName>
</protein>
<keyword evidence="4" id="KW-0472">Membrane</keyword>
<evidence type="ECO:0000256" key="7">
    <source>
        <dbReference type="ARBA" id="ARBA00023288"/>
    </source>
</evidence>
<evidence type="ECO:0008006" key="10">
    <source>
        <dbReference type="Google" id="ProtNLM"/>
    </source>
</evidence>
<keyword evidence="7" id="KW-0449">Lipoprotein</keyword>
<name>A0A413VJP3_9BACE</name>
<evidence type="ECO:0000256" key="4">
    <source>
        <dbReference type="ARBA" id="ARBA00023136"/>
    </source>
</evidence>
<dbReference type="EMBL" id="QSGO01000014">
    <property type="protein sequence ID" value="RHB33769.1"/>
    <property type="molecule type" value="Genomic_DNA"/>
</dbReference>
<reference evidence="8 9" key="1">
    <citation type="submission" date="2018-08" db="EMBL/GenBank/DDBJ databases">
        <title>A genome reference for cultivated species of the human gut microbiota.</title>
        <authorList>
            <person name="Zou Y."/>
            <person name="Xue W."/>
            <person name="Luo G."/>
        </authorList>
    </citation>
    <scope>NUCLEOTIDE SEQUENCE [LARGE SCALE GENOMIC DNA]</scope>
    <source>
        <strain evidence="8 9">AM40-30BH</strain>
    </source>
</reference>
<dbReference type="Proteomes" id="UP000284379">
    <property type="component" value="Unassembled WGS sequence"/>
</dbReference>
<comment type="subcellular location">
    <subcellularLocation>
        <location evidence="1">Cell outer membrane</location>
    </subcellularLocation>
</comment>
<evidence type="ECO:0000256" key="6">
    <source>
        <dbReference type="ARBA" id="ARBA00023237"/>
    </source>
</evidence>
<dbReference type="InterPro" id="IPR014941">
    <property type="entry name" value="FimB/Mfa2/Mfa3"/>
</dbReference>
<accession>A0A413VJP3</accession>
<proteinExistence type="inferred from homology"/>
<keyword evidence="3" id="KW-0732">Signal</keyword>
<keyword evidence="5" id="KW-0564">Palmitate</keyword>
<evidence type="ECO:0000256" key="3">
    <source>
        <dbReference type="ARBA" id="ARBA00022729"/>
    </source>
</evidence>